<evidence type="ECO:0000259" key="10">
    <source>
        <dbReference type="PROSITE" id="PS50110"/>
    </source>
</evidence>
<dbReference type="EC" id="2.7.13.3" evidence="3"/>
<reference evidence="11" key="1">
    <citation type="submission" date="2022-11" db="EMBL/GenBank/DDBJ databases">
        <authorList>
            <person name="Hyden B.L."/>
            <person name="Feng K."/>
            <person name="Yates T."/>
            <person name="Jawdy S."/>
            <person name="Smart L.B."/>
            <person name="Muchero W."/>
        </authorList>
    </citation>
    <scope>NUCLEOTIDE SEQUENCE</scope>
    <source>
        <tissue evidence="11">Shoot tip</tissue>
    </source>
</reference>
<comment type="subcellular location">
    <subcellularLocation>
        <location evidence="2">Endoplasmic reticulum membrane</location>
        <topology evidence="2">Multi-pass membrane protein</topology>
    </subcellularLocation>
</comment>
<dbReference type="PANTHER" id="PTHR43047">
    <property type="entry name" value="TWO-COMPONENT HISTIDINE PROTEIN KINASE"/>
    <property type="match status" value="1"/>
</dbReference>
<name>A0A9Q0V7Z0_SALVM</name>
<dbReference type="SMART" id="SM00448">
    <property type="entry name" value="REC"/>
    <property type="match status" value="1"/>
</dbReference>
<feature type="region of interest" description="Disordered" evidence="8">
    <location>
        <begin position="193"/>
        <end position="231"/>
    </location>
</feature>
<feature type="compositionally biased region" description="Polar residues" evidence="8">
    <location>
        <begin position="197"/>
        <end position="209"/>
    </location>
</feature>
<evidence type="ECO:0000313" key="11">
    <source>
        <dbReference type="EMBL" id="KAJ6743810.1"/>
    </source>
</evidence>
<accession>A0A9Q0V7Z0</accession>
<feature type="domain" description="Histidine kinase" evidence="9">
    <location>
        <begin position="22"/>
        <end position="93"/>
    </location>
</feature>
<evidence type="ECO:0000256" key="6">
    <source>
        <dbReference type="ARBA" id="ARBA00022824"/>
    </source>
</evidence>
<evidence type="ECO:0000256" key="8">
    <source>
        <dbReference type="SAM" id="MobiDB-lite"/>
    </source>
</evidence>
<keyword evidence="4" id="KW-0808">Transferase</keyword>
<dbReference type="OrthoDB" id="21225at2759"/>
<comment type="caution">
    <text evidence="11">The sequence shown here is derived from an EMBL/GenBank/DDBJ whole genome shotgun (WGS) entry which is preliminary data.</text>
</comment>
<organism evidence="11 12">
    <name type="scientific">Salix viminalis</name>
    <name type="common">Common osier</name>
    <name type="synonym">Basket willow</name>
    <dbReference type="NCBI Taxonomy" id="40686"/>
    <lineage>
        <taxon>Eukaryota</taxon>
        <taxon>Viridiplantae</taxon>
        <taxon>Streptophyta</taxon>
        <taxon>Embryophyta</taxon>
        <taxon>Tracheophyta</taxon>
        <taxon>Spermatophyta</taxon>
        <taxon>Magnoliopsida</taxon>
        <taxon>eudicotyledons</taxon>
        <taxon>Gunneridae</taxon>
        <taxon>Pentapetalae</taxon>
        <taxon>rosids</taxon>
        <taxon>fabids</taxon>
        <taxon>Malpighiales</taxon>
        <taxon>Salicaceae</taxon>
        <taxon>Saliceae</taxon>
        <taxon>Salix</taxon>
    </lineage>
</organism>
<keyword evidence="7" id="KW-0597">Phosphoprotein</keyword>
<dbReference type="InterPro" id="IPR036890">
    <property type="entry name" value="HATPase_C_sf"/>
</dbReference>
<dbReference type="Gene3D" id="3.40.50.2300">
    <property type="match status" value="1"/>
</dbReference>
<evidence type="ECO:0000259" key="9">
    <source>
        <dbReference type="PROSITE" id="PS50109"/>
    </source>
</evidence>
<dbReference type="GO" id="GO:0009927">
    <property type="term" value="F:histidine phosphotransfer kinase activity"/>
    <property type="evidence" value="ECO:0007669"/>
    <property type="project" value="TreeGrafter"/>
</dbReference>
<reference evidence="11" key="2">
    <citation type="journal article" date="2023" name="Int. J. Mol. Sci.">
        <title>De Novo Assembly and Annotation of 11 Diverse Shrub Willow (Salix) Genomes Reveals Novel Gene Organization in Sex-Linked Regions.</title>
        <authorList>
            <person name="Hyden B."/>
            <person name="Feng K."/>
            <person name="Yates T.B."/>
            <person name="Jawdy S."/>
            <person name="Cereghino C."/>
            <person name="Smart L.B."/>
            <person name="Muchero W."/>
        </authorList>
    </citation>
    <scope>NUCLEOTIDE SEQUENCE [LARGE SCALE GENOMIC DNA]</scope>
    <source>
        <tissue evidence="11">Shoot tip</tissue>
    </source>
</reference>
<gene>
    <name evidence="11" type="ORF">OIU85_017713</name>
</gene>
<dbReference type="GO" id="GO:0000155">
    <property type="term" value="F:phosphorelay sensor kinase activity"/>
    <property type="evidence" value="ECO:0007669"/>
    <property type="project" value="TreeGrafter"/>
</dbReference>
<dbReference type="GO" id="GO:0005886">
    <property type="term" value="C:plasma membrane"/>
    <property type="evidence" value="ECO:0007669"/>
    <property type="project" value="TreeGrafter"/>
</dbReference>
<dbReference type="PROSITE" id="PS50110">
    <property type="entry name" value="RESPONSE_REGULATORY"/>
    <property type="match status" value="1"/>
</dbReference>
<evidence type="ECO:0000256" key="2">
    <source>
        <dbReference type="ARBA" id="ARBA00004477"/>
    </source>
</evidence>
<evidence type="ECO:0000256" key="3">
    <source>
        <dbReference type="ARBA" id="ARBA00012438"/>
    </source>
</evidence>
<dbReference type="SUPFAM" id="SSF52172">
    <property type="entry name" value="CheY-like"/>
    <property type="match status" value="1"/>
</dbReference>
<dbReference type="CDD" id="cd17546">
    <property type="entry name" value="REC_hyHK_CKI1_RcsC-like"/>
    <property type="match status" value="1"/>
</dbReference>
<dbReference type="InterPro" id="IPR004358">
    <property type="entry name" value="Sig_transdc_His_kin-like_C"/>
</dbReference>
<dbReference type="AlphaFoldDB" id="A0A9Q0V7Z0"/>
<dbReference type="PRINTS" id="PR00344">
    <property type="entry name" value="BCTRLSENSOR"/>
</dbReference>
<dbReference type="Pfam" id="PF02518">
    <property type="entry name" value="HATPase_c"/>
    <property type="match status" value="1"/>
</dbReference>
<dbReference type="EMBL" id="JAPFFL010000002">
    <property type="protein sequence ID" value="KAJ6743810.1"/>
    <property type="molecule type" value="Genomic_DNA"/>
</dbReference>
<evidence type="ECO:0000256" key="7">
    <source>
        <dbReference type="PROSITE-ProRule" id="PRU00169"/>
    </source>
</evidence>
<keyword evidence="11" id="KW-0675">Receptor</keyword>
<comment type="catalytic activity">
    <reaction evidence="1">
        <text>ATP + protein L-histidine = ADP + protein N-phospho-L-histidine.</text>
        <dbReference type="EC" id="2.7.13.3"/>
    </reaction>
</comment>
<dbReference type="InterPro" id="IPR011006">
    <property type="entry name" value="CheY-like_superfamily"/>
</dbReference>
<evidence type="ECO:0000256" key="5">
    <source>
        <dbReference type="ARBA" id="ARBA00022777"/>
    </source>
</evidence>
<dbReference type="Pfam" id="PF00072">
    <property type="entry name" value="Response_reg"/>
    <property type="match status" value="1"/>
</dbReference>
<dbReference type="InterPro" id="IPR005467">
    <property type="entry name" value="His_kinase_dom"/>
</dbReference>
<dbReference type="FunFam" id="3.40.50.2300:FF:000201">
    <property type="entry name" value="Histidine kinase 5"/>
    <property type="match status" value="1"/>
</dbReference>
<dbReference type="SMART" id="SM00387">
    <property type="entry name" value="HATPase_c"/>
    <property type="match status" value="1"/>
</dbReference>
<protein>
    <recommendedName>
        <fullName evidence="3">histidine kinase</fullName>
        <ecNumber evidence="3">2.7.13.3</ecNumber>
    </recommendedName>
</protein>
<keyword evidence="5 11" id="KW-0418">Kinase</keyword>
<keyword evidence="6" id="KW-0256">Endoplasmic reticulum</keyword>
<dbReference type="InterPro" id="IPR003594">
    <property type="entry name" value="HATPase_dom"/>
</dbReference>
<proteinExistence type="predicted"/>
<sequence length="380" mass="41294">MDGDKGEEPEVPGTTVWLCCDVYDTGIGIPDNALPTLFKKYMQVSAGHARQYGGTGLGLAICKQLVELMGGRLTVSSKVKCGSTFTFVLPYKLSSNCDSSDDPDDLSEMADHDALLEDETAGFFQFQPRTLGSLFSSNGSTRTQKLLPNSIGLSNSPKFKVVSEDSCSFPSGNVRLKETTSVEDACSMVEVAETLSEPESSFSHSPDSVNENEKSAISSSIPQEPEPKPKPKILLVEDNKINVMVTKSMMKRLGHTMDVVSNGVEAVRAVQSCSYDLILMDVCMPVMNGLQATQLIRSFEETGNWDAAIKAGIEPRVPSPASVQDRQSSVHYHKRIPIIAMTANALSESAEECYANGMDSFVSKPATFQKIKECLEQYLP</sequence>
<dbReference type="SUPFAM" id="SSF55874">
    <property type="entry name" value="ATPase domain of HSP90 chaperone/DNA topoisomerase II/histidine kinase"/>
    <property type="match status" value="1"/>
</dbReference>
<evidence type="ECO:0000313" key="12">
    <source>
        <dbReference type="Proteomes" id="UP001151529"/>
    </source>
</evidence>
<dbReference type="InterPro" id="IPR001789">
    <property type="entry name" value="Sig_transdc_resp-reg_receiver"/>
</dbReference>
<dbReference type="Proteomes" id="UP001151529">
    <property type="component" value="Chromosome 6"/>
</dbReference>
<dbReference type="PROSITE" id="PS50109">
    <property type="entry name" value="HIS_KIN"/>
    <property type="match status" value="1"/>
</dbReference>
<feature type="domain" description="Response regulatory" evidence="10">
    <location>
        <begin position="232"/>
        <end position="379"/>
    </location>
</feature>
<evidence type="ECO:0000256" key="1">
    <source>
        <dbReference type="ARBA" id="ARBA00000085"/>
    </source>
</evidence>
<dbReference type="Gene3D" id="3.30.565.10">
    <property type="entry name" value="Histidine kinase-like ATPase, C-terminal domain"/>
    <property type="match status" value="1"/>
</dbReference>
<keyword evidence="12" id="KW-1185">Reference proteome</keyword>
<evidence type="ECO:0000256" key="4">
    <source>
        <dbReference type="ARBA" id="ARBA00022679"/>
    </source>
</evidence>
<feature type="modified residue" description="4-aspartylphosphate" evidence="7">
    <location>
        <position position="281"/>
    </location>
</feature>
<dbReference type="GO" id="GO:0005789">
    <property type="term" value="C:endoplasmic reticulum membrane"/>
    <property type="evidence" value="ECO:0007669"/>
    <property type="project" value="UniProtKB-SubCell"/>
</dbReference>
<dbReference type="PANTHER" id="PTHR43047:SF68">
    <property type="entry name" value="HISTIDINE KINASE 5"/>
    <property type="match status" value="1"/>
</dbReference>